<gene>
    <name evidence="1" type="ORF">C5O25_02595</name>
</gene>
<keyword evidence="2" id="KW-1185">Reference proteome</keyword>
<dbReference type="InterPro" id="IPR019853">
    <property type="entry name" value="GldB-like"/>
</dbReference>
<evidence type="ECO:0008006" key="3">
    <source>
        <dbReference type="Google" id="ProtNLM"/>
    </source>
</evidence>
<evidence type="ECO:0000313" key="2">
    <source>
        <dbReference type="Proteomes" id="UP000244925"/>
    </source>
</evidence>
<dbReference type="GeneID" id="93423327"/>
<dbReference type="Pfam" id="PF25594">
    <property type="entry name" value="GldB_lipo"/>
    <property type="match status" value="1"/>
</dbReference>
<comment type="caution">
    <text evidence="1">The sequence shown here is derived from an EMBL/GenBank/DDBJ whole genome shotgun (WGS) entry which is preliminary data.</text>
</comment>
<organism evidence="1 2">
    <name type="scientific">Paramuribaculum intestinale</name>
    <dbReference type="NCBI Taxonomy" id="2094151"/>
    <lineage>
        <taxon>Bacteria</taxon>
        <taxon>Pseudomonadati</taxon>
        <taxon>Bacteroidota</taxon>
        <taxon>Bacteroidia</taxon>
        <taxon>Bacteroidales</taxon>
        <taxon>Muribaculaceae</taxon>
        <taxon>Paramuribaculum</taxon>
    </lineage>
</organism>
<dbReference type="EMBL" id="PUBV01000003">
    <property type="protein sequence ID" value="PWB09151.1"/>
    <property type="molecule type" value="Genomic_DNA"/>
</dbReference>
<dbReference type="AlphaFoldDB" id="A0A2V1J138"/>
<dbReference type="PROSITE" id="PS51257">
    <property type="entry name" value="PROKAR_LIPOPROTEIN"/>
    <property type="match status" value="1"/>
</dbReference>
<accession>A0A2V1J138</accession>
<proteinExistence type="predicted"/>
<sequence length="315" mass="34937">MKLTTLPIAALVTAIASCTTYENTEIPVERITTAEALASSPDGAHTIMRALGADDDTAATQQWVYRFGQSEAMRIFGHDADSIMPSLRQFSSDIGRLHRNMASILPDAPPLRQIYATVIPYSQSVILMSDTNGITIIVGLNHYLGADYEGYSSFPAYRRARKTPEWMTRDIAEAIVRTVYPLESDAHPTLLQRMLYEGAVAAALVRLMPDNEARAIGITDDDFAQLYRSEKEIWQRMAGSDLLFDRSERTASSLLHEGSPGTVIGRDVPPMAGRLTGWRIAESYLKANPEATPESLLQPTFYLSDKTLREAKYMP</sequence>
<dbReference type="Proteomes" id="UP000244925">
    <property type="component" value="Unassembled WGS sequence"/>
</dbReference>
<dbReference type="RefSeq" id="WP_107035172.1">
    <property type="nucleotide sequence ID" value="NZ_CAONGC010000001.1"/>
</dbReference>
<protein>
    <recommendedName>
        <fullName evidence="3">Gliding motility protein GldB</fullName>
    </recommendedName>
</protein>
<evidence type="ECO:0000313" key="1">
    <source>
        <dbReference type="EMBL" id="PWB09151.1"/>
    </source>
</evidence>
<reference evidence="2" key="1">
    <citation type="submission" date="2018-02" db="EMBL/GenBank/DDBJ databases">
        <authorList>
            <person name="Clavel T."/>
            <person name="Strowig T."/>
        </authorList>
    </citation>
    <scope>NUCLEOTIDE SEQUENCE [LARGE SCALE GENOMIC DNA]</scope>
    <source>
        <strain evidence="2">DSM 100764</strain>
    </source>
</reference>
<name>A0A2V1J138_9BACT</name>